<organism evidence="3">
    <name type="scientific">Brassica cretica</name>
    <name type="common">Mustard</name>
    <dbReference type="NCBI Taxonomy" id="69181"/>
    <lineage>
        <taxon>Eukaryota</taxon>
        <taxon>Viridiplantae</taxon>
        <taxon>Streptophyta</taxon>
        <taxon>Embryophyta</taxon>
        <taxon>Tracheophyta</taxon>
        <taxon>Spermatophyta</taxon>
        <taxon>Magnoliopsida</taxon>
        <taxon>eudicotyledons</taxon>
        <taxon>Gunneridae</taxon>
        <taxon>Pentapetalae</taxon>
        <taxon>rosids</taxon>
        <taxon>malvids</taxon>
        <taxon>Brassicales</taxon>
        <taxon>Brassicaceae</taxon>
        <taxon>Brassiceae</taxon>
        <taxon>Brassica</taxon>
    </lineage>
</organism>
<proteinExistence type="predicted"/>
<gene>
    <name evidence="4" type="ORF">F2Q68_00039267</name>
    <name evidence="3" type="ORF">F2Q70_00038623</name>
</gene>
<name>A0A8S9K6N3_BRACR</name>
<dbReference type="EMBL" id="QGKW02000007">
    <property type="protein sequence ID" value="KAF2617965.1"/>
    <property type="molecule type" value="Genomic_DNA"/>
</dbReference>
<accession>A0A8S9K6N3</accession>
<evidence type="ECO:0000313" key="4">
    <source>
        <dbReference type="EMBL" id="KAF2617965.1"/>
    </source>
</evidence>
<protein>
    <recommendedName>
        <fullName evidence="2">Retrotransposon gag domain-containing protein</fullName>
    </recommendedName>
</protein>
<dbReference type="AlphaFoldDB" id="A0A8S9K6N3"/>
<dbReference type="PANTHER" id="PTHR33223:SF9">
    <property type="entry name" value="RETROTRANSPOSON GAG DOMAIN-CONTAINING PROTEIN"/>
    <property type="match status" value="1"/>
</dbReference>
<dbReference type="Pfam" id="PF03732">
    <property type="entry name" value="Retrotrans_gag"/>
    <property type="match status" value="1"/>
</dbReference>
<dbReference type="InterPro" id="IPR005162">
    <property type="entry name" value="Retrotrans_gag_dom"/>
</dbReference>
<comment type="caution">
    <text evidence="3">The sequence shown here is derived from an EMBL/GenBank/DDBJ whole genome shotgun (WGS) entry which is preliminary data.</text>
</comment>
<evidence type="ECO:0000259" key="2">
    <source>
        <dbReference type="Pfam" id="PF03732"/>
    </source>
</evidence>
<feature type="region of interest" description="Disordered" evidence="1">
    <location>
        <begin position="145"/>
        <end position="180"/>
    </location>
</feature>
<sequence length="180" mass="20484">MLDVALPKESREATMCKGFSSTLTGPALQWYINLPSRSISSFATLSDKFMEQFASSRDLEKTSDRLYEILRHPAEPLRGYIARFIQEKVAITGCNIPTAISAFKRGLLPDGDLYKELTKYKCKTMEYVLSRAWAQVKWEEEVASRAKAQLKQDPKAVRPDRTERDERPSPRPTKDSGMGF</sequence>
<feature type="domain" description="Retrotransposon gag" evidence="2">
    <location>
        <begin position="19"/>
        <end position="108"/>
    </location>
</feature>
<dbReference type="EMBL" id="QGKY02000190">
    <property type="protein sequence ID" value="KAF2589016.1"/>
    <property type="molecule type" value="Genomic_DNA"/>
</dbReference>
<evidence type="ECO:0000256" key="1">
    <source>
        <dbReference type="SAM" id="MobiDB-lite"/>
    </source>
</evidence>
<reference evidence="3" key="1">
    <citation type="submission" date="2019-12" db="EMBL/GenBank/DDBJ databases">
        <title>Genome sequencing and annotation of Brassica cretica.</title>
        <authorList>
            <person name="Studholme D.J."/>
            <person name="Sarris P.F."/>
        </authorList>
    </citation>
    <scope>NUCLEOTIDE SEQUENCE</scope>
    <source>
        <strain evidence="4">PFS-001/15</strain>
        <strain evidence="3">PFS-102/07</strain>
        <tissue evidence="3">Leaf</tissue>
    </source>
</reference>
<dbReference type="Proteomes" id="UP000712281">
    <property type="component" value="Unassembled WGS sequence"/>
</dbReference>
<feature type="compositionally biased region" description="Basic and acidic residues" evidence="1">
    <location>
        <begin position="145"/>
        <end position="174"/>
    </location>
</feature>
<evidence type="ECO:0000313" key="3">
    <source>
        <dbReference type="EMBL" id="KAF2589016.1"/>
    </source>
</evidence>
<dbReference type="PANTHER" id="PTHR33223">
    <property type="entry name" value="CCHC-TYPE DOMAIN-CONTAINING PROTEIN"/>
    <property type="match status" value="1"/>
</dbReference>